<feature type="compositionally biased region" description="Low complexity" evidence="1">
    <location>
        <begin position="473"/>
        <end position="484"/>
    </location>
</feature>
<name>A0AAD8RLC7_LOLMU</name>
<dbReference type="SUPFAM" id="SSF56672">
    <property type="entry name" value="DNA/RNA polymerases"/>
    <property type="match status" value="1"/>
</dbReference>
<dbReference type="Proteomes" id="UP001231189">
    <property type="component" value="Unassembled WGS sequence"/>
</dbReference>
<evidence type="ECO:0000259" key="2">
    <source>
        <dbReference type="Pfam" id="PF07727"/>
    </source>
</evidence>
<evidence type="ECO:0000313" key="3">
    <source>
        <dbReference type="EMBL" id="KAK1626247.1"/>
    </source>
</evidence>
<dbReference type="EMBL" id="JAUUTY010000005">
    <property type="protein sequence ID" value="KAK1626247.1"/>
    <property type="molecule type" value="Genomic_DNA"/>
</dbReference>
<dbReference type="Pfam" id="PF07727">
    <property type="entry name" value="RVT_2"/>
    <property type="match status" value="1"/>
</dbReference>
<feature type="region of interest" description="Disordered" evidence="1">
    <location>
        <begin position="418"/>
        <end position="489"/>
    </location>
</feature>
<gene>
    <name evidence="3" type="ORF">QYE76_000562</name>
</gene>
<proteinExistence type="predicted"/>
<dbReference type="InterPro" id="IPR013103">
    <property type="entry name" value="RVT_2"/>
</dbReference>
<dbReference type="PANTHER" id="PTHR47481:SF31">
    <property type="entry name" value="OS01G0873500 PROTEIN"/>
    <property type="match status" value="1"/>
</dbReference>
<feature type="region of interest" description="Disordered" evidence="1">
    <location>
        <begin position="215"/>
        <end position="258"/>
    </location>
</feature>
<sequence length="861" mass="92413">MAPTNSPSAPINIAATLSAAISIKLDQENYLLWKAQALPALYGNDLFGFVDGSNAAPPKRVPAAVGSSSQVDNPEYAAWRKQDQQVLSGLLSSLTPAVLGHVQLLKTSEQVWEALDRTFASRSKARIVQLRTALVKPKKRDTSMSAYFQHTKKIADTMATIGNPLGDDEIVSYILAGLGEDHENFTTSMSVIAANEDFTLGDLYGHLTAYEARTRGRGSGSHHDAPFQHSANNASRGGGRGNFQRGGRGRGDGGRGNGGGRYGGYNGGYNGGGYNGGGYNGGGYNGGYNGGGHGGGRGDNSGRDAQGGGRGRGGKSTCQICGVYGHDALRCYSRFNHAIQPESSTRTAANYTNANDSYTSDPNWYMDSGATDHMTNDIERLHFHENYKGNEQIQVANGSDDQQQHVDRQLHVVHAPIHDDLPPAAGPGGAAPDDADRAGSDSPPRTPSATVHEPAHDGNGPASSPSSAQTEDSPATSTAAGAPSPVLPARRPVKPVRLFDGIVRYDPKKRAFAAEPTSHVDALHVPAWKASMDVEFAALQVNHTWRLVAPPPGRHIVGCKWVFKLKQKPDGSVERYKARLVAKGFTQRQGIDYTDTFSPVVKPTTVRLILSIAVSRGWQLRQVDVQNAFLHGDIQEEVYMYQPPGYVDKDFPHHVCRLQKSLYGLKQSPRAWYSKLSSKLQSLGFVPSKADTSLFVFVHRQVIIYMLIYVDDIIITGSCKQAVNRLMKQLSDSFAVKDLGKLSFFLGVEVTDTDNGVALTQAKYAADLLQKVNMINCKDISTPMSSSEKISRNSGTLLTDDSAFMYRISAGEGTYGFASGRMHKVSAGLGDLQRRAAVGSAAVWRPAVVYGVGGAPMAAAA</sequence>
<comment type="caution">
    <text evidence="3">The sequence shown here is derived from an EMBL/GenBank/DDBJ whole genome shotgun (WGS) entry which is preliminary data.</text>
</comment>
<feature type="compositionally biased region" description="Gly residues" evidence="1">
    <location>
        <begin position="295"/>
        <end position="311"/>
    </location>
</feature>
<dbReference type="PANTHER" id="PTHR47481">
    <property type="match status" value="1"/>
</dbReference>
<evidence type="ECO:0000256" key="1">
    <source>
        <dbReference type="SAM" id="MobiDB-lite"/>
    </source>
</evidence>
<dbReference type="Pfam" id="PF14223">
    <property type="entry name" value="Retrotran_gag_2"/>
    <property type="match status" value="1"/>
</dbReference>
<dbReference type="InterPro" id="IPR043502">
    <property type="entry name" value="DNA/RNA_pol_sf"/>
</dbReference>
<feature type="region of interest" description="Disordered" evidence="1">
    <location>
        <begin position="295"/>
        <end position="315"/>
    </location>
</feature>
<reference evidence="3" key="1">
    <citation type="submission" date="2023-07" db="EMBL/GenBank/DDBJ databases">
        <title>A chromosome-level genome assembly of Lolium multiflorum.</title>
        <authorList>
            <person name="Chen Y."/>
            <person name="Copetti D."/>
            <person name="Kolliker R."/>
            <person name="Studer B."/>
        </authorList>
    </citation>
    <scope>NUCLEOTIDE SEQUENCE</scope>
    <source>
        <strain evidence="3">02402/16</strain>
        <tissue evidence="3">Leaf</tissue>
    </source>
</reference>
<accession>A0AAD8RLC7</accession>
<feature type="compositionally biased region" description="Polar residues" evidence="1">
    <location>
        <begin position="461"/>
        <end position="472"/>
    </location>
</feature>
<protein>
    <recommendedName>
        <fullName evidence="2">Reverse transcriptase Ty1/copia-type domain-containing protein</fullName>
    </recommendedName>
</protein>
<dbReference type="AlphaFoldDB" id="A0AAD8RLC7"/>
<organism evidence="3 4">
    <name type="scientific">Lolium multiflorum</name>
    <name type="common">Italian ryegrass</name>
    <name type="synonym">Lolium perenne subsp. multiflorum</name>
    <dbReference type="NCBI Taxonomy" id="4521"/>
    <lineage>
        <taxon>Eukaryota</taxon>
        <taxon>Viridiplantae</taxon>
        <taxon>Streptophyta</taxon>
        <taxon>Embryophyta</taxon>
        <taxon>Tracheophyta</taxon>
        <taxon>Spermatophyta</taxon>
        <taxon>Magnoliopsida</taxon>
        <taxon>Liliopsida</taxon>
        <taxon>Poales</taxon>
        <taxon>Poaceae</taxon>
        <taxon>BOP clade</taxon>
        <taxon>Pooideae</taxon>
        <taxon>Poodae</taxon>
        <taxon>Poeae</taxon>
        <taxon>Poeae Chloroplast Group 2 (Poeae type)</taxon>
        <taxon>Loliodinae</taxon>
        <taxon>Loliinae</taxon>
        <taxon>Lolium</taxon>
    </lineage>
</organism>
<feature type="compositionally biased region" description="Gly residues" evidence="1">
    <location>
        <begin position="236"/>
        <end position="246"/>
    </location>
</feature>
<feature type="domain" description="Reverse transcriptase Ty1/copia-type" evidence="2">
    <location>
        <begin position="542"/>
        <end position="785"/>
    </location>
</feature>
<keyword evidence="4" id="KW-1185">Reference proteome</keyword>
<evidence type="ECO:0000313" key="4">
    <source>
        <dbReference type="Proteomes" id="UP001231189"/>
    </source>
</evidence>